<protein>
    <submittedName>
        <fullName evidence="3">Uncharacterized protein</fullName>
    </submittedName>
</protein>
<reference evidence="3" key="2">
    <citation type="submission" date="2020-09" db="EMBL/GenBank/DDBJ databases">
        <title>Reference genome assembly for Australian Ascochyta lentis isolate Al4.</title>
        <authorList>
            <person name="Lee R.C."/>
            <person name="Farfan-Caceres L.M."/>
            <person name="Debler J.W."/>
            <person name="Williams A.H."/>
            <person name="Henares B.M."/>
        </authorList>
    </citation>
    <scope>NUCLEOTIDE SEQUENCE</scope>
    <source>
        <strain evidence="3">Al4</strain>
    </source>
</reference>
<dbReference type="AlphaFoldDB" id="A0A8H7IT52"/>
<organism evidence="3 4">
    <name type="scientific">Ascochyta lentis</name>
    <dbReference type="NCBI Taxonomy" id="205686"/>
    <lineage>
        <taxon>Eukaryota</taxon>
        <taxon>Fungi</taxon>
        <taxon>Dikarya</taxon>
        <taxon>Ascomycota</taxon>
        <taxon>Pezizomycotina</taxon>
        <taxon>Dothideomycetes</taxon>
        <taxon>Pleosporomycetidae</taxon>
        <taxon>Pleosporales</taxon>
        <taxon>Pleosporineae</taxon>
        <taxon>Didymellaceae</taxon>
        <taxon>Ascochyta</taxon>
    </lineage>
</organism>
<dbReference type="EMBL" id="RZGK01000024">
    <property type="protein sequence ID" value="KAF9690418.1"/>
    <property type="molecule type" value="Genomic_DNA"/>
</dbReference>
<keyword evidence="2" id="KW-0812">Transmembrane</keyword>
<evidence type="ECO:0000313" key="3">
    <source>
        <dbReference type="EMBL" id="KAF9690418.1"/>
    </source>
</evidence>
<keyword evidence="1" id="KW-0175">Coiled coil</keyword>
<gene>
    <name evidence="3" type="ORF">EKO04_011615</name>
</gene>
<evidence type="ECO:0000256" key="2">
    <source>
        <dbReference type="SAM" id="Phobius"/>
    </source>
</evidence>
<feature type="transmembrane region" description="Helical" evidence="2">
    <location>
        <begin position="20"/>
        <end position="46"/>
    </location>
</feature>
<sequence length="279" mass="31822">MWVLTLDPRQILLGLVNILVLRVVYFIFTFTGFLTAVIACCADSVLRSFHIRIGWVQWIGVYGYHRWTAFVDFGYMILYDLAAAIVDVRMDIHNRIVVHWFLVFAAVFVYCVSKFRETTRKARAQQNRDMKQRNKIEELQNKILEQKNTISELYNKTETIQKKLDLVAAEHLEAEHFKDELLALLNFIKEDTALDLRNSNAPPIAKLEELVQRLFETRSNGLAEGDAVDPNPAAFRAENPAAVAEDPILLTPLLKLNDATVASTGTETLRGAARNRESK</sequence>
<evidence type="ECO:0000313" key="4">
    <source>
        <dbReference type="Proteomes" id="UP000651452"/>
    </source>
</evidence>
<keyword evidence="2" id="KW-1133">Transmembrane helix</keyword>
<accession>A0A8H7IT52</accession>
<proteinExistence type="predicted"/>
<feature type="transmembrane region" description="Helical" evidence="2">
    <location>
        <begin position="67"/>
        <end position="86"/>
    </location>
</feature>
<feature type="transmembrane region" description="Helical" evidence="2">
    <location>
        <begin position="92"/>
        <end position="113"/>
    </location>
</feature>
<name>A0A8H7IT52_9PLEO</name>
<comment type="caution">
    <text evidence="3">The sequence shown here is derived from an EMBL/GenBank/DDBJ whole genome shotgun (WGS) entry which is preliminary data.</text>
</comment>
<keyword evidence="4" id="KW-1185">Reference proteome</keyword>
<keyword evidence="2" id="KW-0472">Membrane</keyword>
<evidence type="ECO:0000256" key="1">
    <source>
        <dbReference type="SAM" id="Coils"/>
    </source>
</evidence>
<feature type="coiled-coil region" evidence="1">
    <location>
        <begin position="122"/>
        <end position="156"/>
    </location>
</feature>
<reference evidence="3" key="1">
    <citation type="submission" date="2018-12" db="EMBL/GenBank/DDBJ databases">
        <authorList>
            <person name="Syme R.A."/>
            <person name="Farfan-Caceres L."/>
            <person name="Lichtenzveig J."/>
        </authorList>
    </citation>
    <scope>NUCLEOTIDE SEQUENCE</scope>
    <source>
        <strain evidence="3">Al4</strain>
    </source>
</reference>
<dbReference type="Proteomes" id="UP000651452">
    <property type="component" value="Unassembled WGS sequence"/>
</dbReference>